<protein>
    <recommendedName>
        <fullName evidence="4 14">tRNA-specific 2-thiouridylase MnmA</fullName>
        <ecNumber evidence="3 14">2.8.1.13</ecNumber>
    </recommendedName>
</protein>
<reference evidence="17 18" key="1">
    <citation type="submission" date="2018-03" db="EMBL/GenBank/DDBJ databases">
        <title>Ahniella affigens gen. nov., sp. nov., a gammaproteobacterium isolated from sandy soil near a stream.</title>
        <authorList>
            <person name="Ko Y."/>
            <person name="Kim J.-H."/>
        </authorList>
    </citation>
    <scope>NUCLEOTIDE SEQUENCE [LARGE SCALE GENOMIC DNA]</scope>
    <source>
        <strain evidence="17 18">D13</strain>
    </source>
</reference>
<gene>
    <name evidence="14" type="primary">mnmA</name>
    <name evidence="17" type="ORF">C7S18_10765</name>
</gene>
<dbReference type="AlphaFoldDB" id="A0A2P1PS33"/>
<comment type="function">
    <text evidence="14">Catalyzes the 2-thiolation of uridine at the wobble position (U34) of tRNA, leading to the formation of s(2)U34.</text>
</comment>
<dbReference type="GO" id="GO:0103016">
    <property type="term" value="F:tRNA-uridine 2-sulfurtransferase activity"/>
    <property type="evidence" value="ECO:0007669"/>
    <property type="project" value="UniProtKB-EC"/>
</dbReference>
<feature type="site" description="Interaction with tRNA" evidence="14">
    <location>
        <position position="121"/>
    </location>
</feature>
<dbReference type="Gene3D" id="2.30.30.280">
    <property type="entry name" value="Adenine nucleotide alpha hydrolases-like domains"/>
    <property type="match status" value="1"/>
</dbReference>
<evidence type="ECO:0000256" key="6">
    <source>
        <dbReference type="ARBA" id="ARBA00022555"/>
    </source>
</evidence>
<dbReference type="Gene3D" id="2.40.30.10">
    <property type="entry name" value="Translation factors"/>
    <property type="match status" value="1"/>
</dbReference>
<evidence type="ECO:0000256" key="1">
    <source>
        <dbReference type="ARBA" id="ARBA00004496"/>
    </source>
</evidence>
<evidence type="ECO:0000256" key="10">
    <source>
        <dbReference type="ARBA" id="ARBA00022840"/>
    </source>
</evidence>
<accession>A0A2P1PS33</accession>
<feature type="binding site" evidence="14">
    <location>
        <position position="120"/>
    </location>
    <ligand>
        <name>ATP</name>
        <dbReference type="ChEBI" id="CHEBI:30616"/>
    </ligand>
</feature>
<dbReference type="GO" id="GO:0002143">
    <property type="term" value="P:tRNA wobble position uridine thiolation"/>
    <property type="evidence" value="ECO:0007669"/>
    <property type="project" value="TreeGrafter"/>
</dbReference>
<dbReference type="Pfam" id="PF03054">
    <property type="entry name" value="tRNA_Me_trans"/>
    <property type="match status" value="1"/>
</dbReference>
<proteinExistence type="inferred from homology"/>
<feature type="domain" description="tRNA-specific 2-thiouridylase MnmA-like central" evidence="16">
    <location>
        <begin position="201"/>
        <end position="266"/>
    </location>
</feature>
<evidence type="ECO:0000256" key="7">
    <source>
        <dbReference type="ARBA" id="ARBA00022679"/>
    </source>
</evidence>
<comment type="subcellular location">
    <subcellularLocation>
        <location evidence="1 14">Cytoplasm</location>
    </subcellularLocation>
</comment>
<dbReference type="InterPro" id="IPR046884">
    <property type="entry name" value="MnmA-like_central"/>
</dbReference>
<dbReference type="OrthoDB" id="9800696at2"/>
<dbReference type="InterPro" id="IPR023382">
    <property type="entry name" value="MnmA-like_central_sf"/>
</dbReference>
<feature type="region of interest" description="Interaction with target base in tRNA" evidence="14">
    <location>
        <begin position="91"/>
        <end position="93"/>
    </location>
</feature>
<feature type="domain" description="tRNA-specific 2-thiouridylase MnmA-like C-terminal" evidence="15">
    <location>
        <begin position="277"/>
        <end position="352"/>
    </location>
</feature>
<organism evidence="17 18">
    <name type="scientific">Ahniella affigens</name>
    <dbReference type="NCBI Taxonomy" id="2021234"/>
    <lineage>
        <taxon>Bacteria</taxon>
        <taxon>Pseudomonadati</taxon>
        <taxon>Pseudomonadota</taxon>
        <taxon>Gammaproteobacteria</taxon>
        <taxon>Lysobacterales</taxon>
        <taxon>Rhodanobacteraceae</taxon>
        <taxon>Ahniella</taxon>
    </lineage>
</organism>
<keyword evidence="12" id="KW-1015">Disulfide bond</keyword>
<keyword evidence="11 14" id="KW-0694">RNA-binding</keyword>
<dbReference type="FunFam" id="2.40.30.10:FF:000023">
    <property type="entry name" value="tRNA-specific 2-thiouridylase MnmA"/>
    <property type="match status" value="1"/>
</dbReference>
<dbReference type="GO" id="GO:0005524">
    <property type="term" value="F:ATP binding"/>
    <property type="evidence" value="ECO:0007669"/>
    <property type="project" value="UniProtKB-KW"/>
</dbReference>
<sequence length="362" mass="39476">MIAVGVSGGVDSSVAAWLLKQSGATVAGMFMKNWEEDDPSGVCPAEADAADAAHICETLGIPFYTRNFAAEYWDGVFELFLSEYKIGRTPNPDILCNREIKFKTFLEHAEDIGAERIATGHYARVRASSGQHQLLRGRDDNKDQSYFLHAISQSALARTLFPVGELPKPEVRRLAAEAGLITAAKKDSTGICFIGERRFREFLGRFIPAQAGDIESIGGQVVGRHHGVCFYTIGQREGLGIGGRRDARPEPWFVVGKDVQRNVLIVDQGESPDLFSSRLVAHTPTFIAGAPPASEFECVAKTRYRQPDQACRVRVHDDGRLTVLFAARQRAVTPGQSVVFYDGDICLGGAVIDATDARFGGL</sequence>
<keyword evidence="10 14" id="KW-0067">ATP-binding</keyword>
<evidence type="ECO:0000256" key="4">
    <source>
        <dbReference type="ARBA" id="ARBA00013805"/>
    </source>
</evidence>
<evidence type="ECO:0000256" key="9">
    <source>
        <dbReference type="ARBA" id="ARBA00022741"/>
    </source>
</evidence>
<feature type="active site" description="Cysteine persulfide intermediate" evidence="14">
    <location>
        <position position="192"/>
    </location>
</feature>
<feature type="site" description="Interaction with tRNA" evidence="14">
    <location>
        <position position="336"/>
    </location>
</feature>
<dbReference type="Proteomes" id="UP000241074">
    <property type="component" value="Chromosome"/>
</dbReference>
<feature type="binding site" evidence="14">
    <location>
        <begin position="5"/>
        <end position="12"/>
    </location>
    <ligand>
        <name>ATP</name>
        <dbReference type="ChEBI" id="CHEBI:30616"/>
    </ligand>
</feature>
<dbReference type="Pfam" id="PF20258">
    <property type="entry name" value="tRNA_Me_trans_C"/>
    <property type="match status" value="1"/>
</dbReference>
<dbReference type="EC" id="2.8.1.13" evidence="3 14"/>
<dbReference type="CDD" id="cd01998">
    <property type="entry name" value="MnmA_TRMU-like"/>
    <property type="match status" value="1"/>
</dbReference>
<dbReference type="NCBIfam" id="NF001138">
    <property type="entry name" value="PRK00143.1"/>
    <property type="match status" value="1"/>
</dbReference>
<dbReference type="FunFam" id="2.30.30.280:FF:000001">
    <property type="entry name" value="tRNA-specific 2-thiouridylase MnmA"/>
    <property type="match status" value="1"/>
</dbReference>
<keyword evidence="5 14" id="KW-0963">Cytoplasm</keyword>
<dbReference type="SUPFAM" id="SSF52402">
    <property type="entry name" value="Adenine nucleotide alpha hydrolases-like"/>
    <property type="match status" value="1"/>
</dbReference>
<keyword evidence="6 14" id="KW-0820">tRNA-binding</keyword>
<dbReference type="PANTHER" id="PTHR11933">
    <property type="entry name" value="TRNA 5-METHYLAMINOMETHYL-2-THIOURIDYLATE -METHYLTRANSFERASE"/>
    <property type="match status" value="1"/>
</dbReference>
<evidence type="ECO:0000256" key="8">
    <source>
        <dbReference type="ARBA" id="ARBA00022694"/>
    </source>
</evidence>
<name>A0A2P1PS33_9GAMM</name>
<dbReference type="Gene3D" id="3.40.50.620">
    <property type="entry name" value="HUPs"/>
    <property type="match status" value="1"/>
</dbReference>
<evidence type="ECO:0000259" key="15">
    <source>
        <dbReference type="Pfam" id="PF20258"/>
    </source>
</evidence>
<dbReference type="EMBL" id="CP027860">
    <property type="protein sequence ID" value="AVP97651.1"/>
    <property type="molecule type" value="Genomic_DNA"/>
</dbReference>
<reference evidence="17 18" key="2">
    <citation type="submission" date="2018-03" db="EMBL/GenBank/DDBJ databases">
        <authorList>
            <person name="Keele B.F."/>
        </authorList>
    </citation>
    <scope>NUCLEOTIDE SEQUENCE [LARGE SCALE GENOMIC DNA]</scope>
    <source>
        <strain evidence="17 18">D13</strain>
    </source>
</reference>
<evidence type="ECO:0000256" key="11">
    <source>
        <dbReference type="ARBA" id="ARBA00022884"/>
    </source>
</evidence>
<dbReference type="GO" id="GO:0000049">
    <property type="term" value="F:tRNA binding"/>
    <property type="evidence" value="ECO:0007669"/>
    <property type="project" value="UniProtKB-KW"/>
</dbReference>
<evidence type="ECO:0000256" key="14">
    <source>
        <dbReference type="HAMAP-Rule" id="MF_00144"/>
    </source>
</evidence>
<keyword evidence="8 14" id="KW-0819">tRNA processing</keyword>
<evidence type="ECO:0000256" key="2">
    <source>
        <dbReference type="ARBA" id="ARBA00006191"/>
    </source>
</evidence>
<evidence type="ECO:0000313" key="17">
    <source>
        <dbReference type="EMBL" id="AVP97651.1"/>
    </source>
</evidence>
<dbReference type="InterPro" id="IPR014729">
    <property type="entry name" value="Rossmann-like_a/b/a_fold"/>
</dbReference>
<dbReference type="HAMAP" id="MF_00144">
    <property type="entry name" value="tRNA_thiouridyl_MnmA"/>
    <property type="match status" value="1"/>
</dbReference>
<evidence type="ECO:0000256" key="13">
    <source>
        <dbReference type="ARBA" id="ARBA00051542"/>
    </source>
</evidence>
<dbReference type="InterPro" id="IPR046885">
    <property type="entry name" value="MnmA-like_C"/>
</dbReference>
<feature type="binding site" evidence="14">
    <location>
        <position position="31"/>
    </location>
    <ligand>
        <name>ATP</name>
        <dbReference type="ChEBI" id="CHEBI:30616"/>
    </ligand>
</feature>
<evidence type="ECO:0000256" key="5">
    <source>
        <dbReference type="ARBA" id="ARBA00022490"/>
    </source>
</evidence>
<evidence type="ECO:0000313" key="18">
    <source>
        <dbReference type="Proteomes" id="UP000241074"/>
    </source>
</evidence>
<dbReference type="GO" id="GO:0005737">
    <property type="term" value="C:cytoplasm"/>
    <property type="evidence" value="ECO:0007669"/>
    <property type="project" value="UniProtKB-SubCell"/>
</dbReference>
<evidence type="ECO:0000256" key="3">
    <source>
        <dbReference type="ARBA" id="ARBA00011949"/>
    </source>
</evidence>
<dbReference type="RefSeq" id="WP_106891571.1">
    <property type="nucleotide sequence ID" value="NZ_CP027860.1"/>
</dbReference>
<keyword evidence="9 14" id="KW-0547">Nucleotide-binding</keyword>
<keyword evidence="18" id="KW-1185">Reference proteome</keyword>
<comment type="caution">
    <text evidence="14">Lacks conserved residue(s) required for the propagation of feature annotation.</text>
</comment>
<dbReference type="PANTHER" id="PTHR11933:SF5">
    <property type="entry name" value="MITOCHONDRIAL TRNA-SPECIFIC 2-THIOURIDYLASE 1"/>
    <property type="match status" value="1"/>
</dbReference>
<keyword evidence="7 14" id="KW-0808">Transferase</keyword>
<dbReference type="NCBIfam" id="TIGR00420">
    <property type="entry name" value="trmU"/>
    <property type="match status" value="1"/>
</dbReference>
<dbReference type="InterPro" id="IPR004506">
    <property type="entry name" value="MnmA-like"/>
</dbReference>
<comment type="similarity">
    <text evidence="2 14">Belongs to the MnmA/TRMU family.</text>
</comment>
<dbReference type="FunFam" id="3.40.50.620:FF:000004">
    <property type="entry name" value="tRNA-specific 2-thiouridylase MnmA"/>
    <property type="match status" value="1"/>
</dbReference>
<feature type="region of interest" description="Interaction with tRNA" evidence="14">
    <location>
        <begin position="142"/>
        <end position="144"/>
    </location>
</feature>
<evidence type="ECO:0000259" key="16">
    <source>
        <dbReference type="Pfam" id="PF20259"/>
    </source>
</evidence>
<feature type="region of interest" description="Interaction with tRNA" evidence="14">
    <location>
        <begin position="303"/>
        <end position="304"/>
    </location>
</feature>
<comment type="catalytic activity">
    <reaction evidence="13 14">
        <text>S-sulfanyl-L-cysteinyl-[protein] + uridine(34) in tRNA + AH2 + ATP = 2-thiouridine(34) in tRNA + L-cysteinyl-[protein] + A + AMP + diphosphate + H(+)</text>
        <dbReference type="Rhea" id="RHEA:47032"/>
        <dbReference type="Rhea" id="RHEA-COMP:10131"/>
        <dbReference type="Rhea" id="RHEA-COMP:11726"/>
        <dbReference type="Rhea" id="RHEA-COMP:11727"/>
        <dbReference type="Rhea" id="RHEA-COMP:11728"/>
        <dbReference type="ChEBI" id="CHEBI:13193"/>
        <dbReference type="ChEBI" id="CHEBI:15378"/>
        <dbReference type="ChEBI" id="CHEBI:17499"/>
        <dbReference type="ChEBI" id="CHEBI:29950"/>
        <dbReference type="ChEBI" id="CHEBI:30616"/>
        <dbReference type="ChEBI" id="CHEBI:33019"/>
        <dbReference type="ChEBI" id="CHEBI:61963"/>
        <dbReference type="ChEBI" id="CHEBI:65315"/>
        <dbReference type="ChEBI" id="CHEBI:87170"/>
        <dbReference type="ChEBI" id="CHEBI:456215"/>
        <dbReference type="EC" id="2.8.1.13"/>
    </reaction>
</comment>
<dbReference type="Pfam" id="PF20259">
    <property type="entry name" value="tRNA_Me_trans_M"/>
    <property type="match status" value="1"/>
</dbReference>
<feature type="active site" description="Nucleophile" evidence="14">
    <location>
        <position position="96"/>
    </location>
</feature>
<dbReference type="KEGG" id="xba:C7S18_10765"/>
<evidence type="ECO:0000256" key="12">
    <source>
        <dbReference type="ARBA" id="ARBA00023157"/>
    </source>
</evidence>